<dbReference type="Proteomes" id="UP001642501">
    <property type="component" value="Unassembled WGS sequence"/>
</dbReference>
<dbReference type="SUPFAM" id="SSF53474">
    <property type="entry name" value="alpha/beta-Hydrolases"/>
    <property type="match status" value="1"/>
</dbReference>
<dbReference type="InterPro" id="IPR029058">
    <property type="entry name" value="AB_hydrolase_fold"/>
</dbReference>
<evidence type="ECO:0000313" key="3">
    <source>
        <dbReference type="Proteomes" id="UP001642501"/>
    </source>
</evidence>
<evidence type="ECO:0000256" key="1">
    <source>
        <dbReference type="SAM" id="MobiDB-lite"/>
    </source>
</evidence>
<protein>
    <recommendedName>
        <fullName evidence="4">Alpha/beta hydrolase fold-3 domain-containing protein</fullName>
    </recommendedName>
</protein>
<reference evidence="2 3" key="1">
    <citation type="submission" date="2024-01" db="EMBL/GenBank/DDBJ databases">
        <authorList>
            <person name="Allen C."/>
            <person name="Tagirdzhanova G."/>
        </authorList>
    </citation>
    <scope>NUCLEOTIDE SEQUENCE [LARGE SCALE GENOMIC DNA]</scope>
    <source>
        <strain evidence="2 3">CBS 573.63</strain>
    </source>
</reference>
<evidence type="ECO:0000313" key="2">
    <source>
        <dbReference type="EMBL" id="CAK7265860.1"/>
    </source>
</evidence>
<gene>
    <name evidence="2" type="ORF">SEPCBS57363_001796</name>
</gene>
<dbReference type="EMBL" id="CAWUOM010000020">
    <property type="protein sequence ID" value="CAK7265860.1"/>
    <property type="molecule type" value="Genomic_DNA"/>
</dbReference>
<sequence>MNLRPPPDYLLRQNFPIAVIRYRWTPGREDEDIKRDWQVDQDPSQRQEAQSSHLWPRPLHDVTFAYGWIKRHLSPSLSDSTRSVDGRGHFLHRDIYVYGAYLGASLATSLALTETHPSQRVAIRGVATYNGIYNWTAFVGVKDDCIPIVVDVKTVQKDTPGIQALPLLFRQPSDLFDDFASPCLFFRTTGHLVAPLDLDPNISQRLLEENEARLEEEEERENRKTSQAFGKRTFSIESLGTSRKVYLGFPPVRSTLCLPSALLLHTSAPPDVSTKPTRERKRGVTSIPRRKIPESSNGKNSFAIQAEEMTALMRRSIDLIEVKRVKDQQPALMPENVDHRTGDYDAAILSNKSKRRVRIVGVDGPRDGSLELGIDGQKKLLAWLREHMLQNQE</sequence>
<accession>A0ABP0DCA4</accession>
<proteinExistence type="predicted"/>
<keyword evidence="3" id="KW-1185">Reference proteome</keyword>
<organism evidence="2 3">
    <name type="scientific">Sporothrix epigloea</name>
    <dbReference type="NCBI Taxonomy" id="1892477"/>
    <lineage>
        <taxon>Eukaryota</taxon>
        <taxon>Fungi</taxon>
        <taxon>Dikarya</taxon>
        <taxon>Ascomycota</taxon>
        <taxon>Pezizomycotina</taxon>
        <taxon>Sordariomycetes</taxon>
        <taxon>Sordariomycetidae</taxon>
        <taxon>Ophiostomatales</taxon>
        <taxon>Ophiostomataceae</taxon>
        <taxon>Sporothrix</taxon>
    </lineage>
</organism>
<evidence type="ECO:0008006" key="4">
    <source>
        <dbReference type="Google" id="ProtNLM"/>
    </source>
</evidence>
<dbReference type="Gene3D" id="3.40.50.1820">
    <property type="entry name" value="alpha/beta hydrolase"/>
    <property type="match status" value="1"/>
</dbReference>
<feature type="region of interest" description="Disordered" evidence="1">
    <location>
        <begin position="269"/>
        <end position="298"/>
    </location>
</feature>
<comment type="caution">
    <text evidence="2">The sequence shown here is derived from an EMBL/GenBank/DDBJ whole genome shotgun (WGS) entry which is preliminary data.</text>
</comment>
<name>A0ABP0DCA4_9PEZI</name>